<dbReference type="GeneID" id="76199724"/>
<keyword evidence="5" id="KW-1185">Reference proteome</keyword>
<sequence>MSITRVCQSSSEEEETLYKQVKLELQHPGCWTLAATEAHPGTHIIEKSLYPTKEEIKGDFILVSEGDATIDAFIETIATHSVVNNIAVLKRSFDRARVVVTYQRDSSIVPQIVNSEFMPIEPVHITGGQEYWTVLVRSDILSCVLNQMADEFDVEVEAIHEVDPKDEVEFADNVDKMYSGLSTRQRESLFEAQAKGYYQWPRDVSATQIAESLGVTGPTLLEHLRVGEQKILNTILDEMKQRYTRH</sequence>
<keyword evidence="2" id="KW-0804">Transcription</keyword>
<dbReference type="Proteomes" id="UP001596417">
    <property type="component" value="Unassembled WGS sequence"/>
</dbReference>
<evidence type="ECO:0000259" key="3">
    <source>
        <dbReference type="Pfam" id="PF04967"/>
    </source>
</evidence>
<evidence type="ECO:0000313" key="5">
    <source>
        <dbReference type="Proteomes" id="UP001596417"/>
    </source>
</evidence>
<dbReference type="InterPro" id="IPR007050">
    <property type="entry name" value="HTH_bacterioopsin"/>
</dbReference>
<protein>
    <submittedName>
        <fullName evidence="4">Helix-turn-helix domain-containing protein</fullName>
    </submittedName>
</protein>
<dbReference type="RefSeq" id="WP_264554565.1">
    <property type="nucleotide sequence ID" value="NZ_CP109979.1"/>
</dbReference>
<evidence type="ECO:0000313" key="4">
    <source>
        <dbReference type="EMBL" id="MFC7190145.1"/>
    </source>
</evidence>
<reference evidence="4 5" key="1">
    <citation type="journal article" date="2019" name="Int. J. Syst. Evol. Microbiol.">
        <title>The Global Catalogue of Microorganisms (GCM) 10K type strain sequencing project: providing services to taxonomists for standard genome sequencing and annotation.</title>
        <authorList>
            <consortium name="The Broad Institute Genomics Platform"/>
            <consortium name="The Broad Institute Genome Sequencing Center for Infectious Disease"/>
            <person name="Wu L."/>
            <person name="Ma J."/>
        </authorList>
    </citation>
    <scope>NUCLEOTIDE SEQUENCE [LARGE SCALE GENOMIC DNA]</scope>
    <source>
        <strain evidence="4 5">RDMS1</strain>
    </source>
</reference>
<gene>
    <name evidence="4" type="ORF">ACFQL7_09955</name>
</gene>
<dbReference type="AlphaFoldDB" id="A0ABD5YLL4"/>
<accession>A0ABD5YLL4</accession>
<dbReference type="EMBL" id="JBHTAX010000001">
    <property type="protein sequence ID" value="MFC7190145.1"/>
    <property type="molecule type" value="Genomic_DNA"/>
</dbReference>
<evidence type="ECO:0000256" key="1">
    <source>
        <dbReference type="ARBA" id="ARBA00023015"/>
    </source>
</evidence>
<keyword evidence="1" id="KW-0805">Transcription regulation</keyword>
<dbReference type="Pfam" id="PF04967">
    <property type="entry name" value="HTH_10"/>
    <property type="match status" value="1"/>
</dbReference>
<organism evidence="4 5">
    <name type="scientific">Halocatena marina</name>
    <dbReference type="NCBI Taxonomy" id="2934937"/>
    <lineage>
        <taxon>Archaea</taxon>
        <taxon>Methanobacteriati</taxon>
        <taxon>Methanobacteriota</taxon>
        <taxon>Stenosarchaea group</taxon>
        <taxon>Halobacteria</taxon>
        <taxon>Halobacteriales</taxon>
        <taxon>Natronomonadaceae</taxon>
        <taxon>Halocatena</taxon>
    </lineage>
</organism>
<dbReference type="PANTHER" id="PTHR34236">
    <property type="entry name" value="DIMETHYL SULFOXIDE REDUCTASE TRANSCRIPTIONAL ACTIVATOR"/>
    <property type="match status" value="1"/>
</dbReference>
<comment type="caution">
    <text evidence="4">The sequence shown here is derived from an EMBL/GenBank/DDBJ whole genome shotgun (WGS) entry which is preliminary data.</text>
</comment>
<dbReference type="PANTHER" id="PTHR34236:SF1">
    <property type="entry name" value="DIMETHYL SULFOXIDE REDUCTASE TRANSCRIPTIONAL ACTIVATOR"/>
    <property type="match status" value="1"/>
</dbReference>
<name>A0ABD5YLL4_9EURY</name>
<feature type="domain" description="HTH bat-type" evidence="3">
    <location>
        <begin position="181"/>
        <end position="232"/>
    </location>
</feature>
<proteinExistence type="predicted"/>
<evidence type="ECO:0000256" key="2">
    <source>
        <dbReference type="ARBA" id="ARBA00023163"/>
    </source>
</evidence>